<evidence type="ECO:0000256" key="1">
    <source>
        <dbReference type="ARBA" id="ARBA00001947"/>
    </source>
</evidence>
<evidence type="ECO:0000313" key="7">
    <source>
        <dbReference type="Proteomes" id="UP000824160"/>
    </source>
</evidence>
<accession>A0A9D1KRI7</accession>
<dbReference type="InterPro" id="IPR001279">
    <property type="entry name" value="Metallo-B-lactamas"/>
</dbReference>
<feature type="domain" description="Metallo-beta-lactamase" evidence="5">
    <location>
        <begin position="30"/>
        <end position="206"/>
    </location>
</feature>
<dbReference type="SUPFAM" id="SSF56281">
    <property type="entry name" value="Metallo-hydrolase/oxidoreductase"/>
    <property type="match status" value="1"/>
</dbReference>
<evidence type="ECO:0000313" key="6">
    <source>
        <dbReference type="EMBL" id="HIT94299.1"/>
    </source>
</evidence>
<sequence length="268" mass="29802">MANPNVNEHGYIYGKWQNFPDTWVICYHGTLYCYLLIGSEKAMLIDTAYGDGDLRAFVETITDKPVMVCNTHGHFDHTGGNALWEEAWMSEAASKDAKQAFGEEMQRRFESMPHPDYKINILHDGDVIDLGGRKVSVVAIGCHHPGSLAYIDDVSRCVYSGDELESGQVLFLRPDLTGKEQAALHKQNMEKLLARESEYDFVCPAHNGSPISKQYIRDFIALDGEILAGTQKKMENLAGYGFAPVTEMFGRKAERAVHGGASACYPVE</sequence>
<comment type="cofactor">
    <cofactor evidence="1">
        <name>Zn(2+)</name>
        <dbReference type="ChEBI" id="CHEBI:29105"/>
    </cofactor>
</comment>
<dbReference type="EMBL" id="DVLW01000106">
    <property type="protein sequence ID" value="HIT94299.1"/>
    <property type="molecule type" value="Genomic_DNA"/>
</dbReference>
<gene>
    <name evidence="6" type="ORF">IAC43_03875</name>
</gene>
<dbReference type="InterPro" id="IPR036866">
    <property type="entry name" value="RibonucZ/Hydroxyglut_hydro"/>
</dbReference>
<evidence type="ECO:0000256" key="3">
    <source>
        <dbReference type="ARBA" id="ARBA00022801"/>
    </source>
</evidence>
<evidence type="ECO:0000259" key="5">
    <source>
        <dbReference type="SMART" id="SM00849"/>
    </source>
</evidence>
<keyword evidence="4" id="KW-0862">Zinc</keyword>
<dbReference type="PANTHER" id="PTHR46233">
    <property type="entry name" value="HYDROXYACYLGLUTATHIONE HYDROLASE GLOC"/>
    <property type="match status" value="1"/>
</dbReference>
<dbReference type="InterPro" id="IPR051453">
    <property type="entry name" value="MBL_Glyoxalase_II"/>
</dbReference>
<dbReference type="GO" id="GO:0016787">
    <property type="term" value="F:hydrolase activity"/>
    <property type="evidence" value="ECO:0007669"/>
    <property type="project" value="UniProtKB-KW"/>
</dbReference>
<dbReference type="Gene3D" id="3.60.15.10">
    <property type="entry name" value="Ribonuclease Z/Hydroxyacylglutathione hydrolase-like"/>
    <property type="match status" value="1"/>
</dbReference>
<protein>
    <submittedName>
        <fullName evidence="6">MBL fold metallo-hydrolase</fullName>
    </submittedName>
</protein>
<dbReference type="AlphaFoldDB" id="A0A9D1KRI7"/>
<dbReference type="GO" id="GO:0046872">
    <property type="term" value="F:metal ion binding"/>
    <property type="evidence" value="ECO:0007669"/>
    <property type="project" value="UniProtKB-KW"/>
</dbReference>
<organism evidence="6 7">
    <name type="scientific">Candidatus Faecivivens stercoripullorum</name>
    <dbReference type="NCBI Taxonomy" id="2840805"/>
    <lineage>
        <taxon>Bacteria</taxon>
        <taxon>Bacillati</taxon>
        <taxon>Bacillota</taxon>
        <taxon>Clostridia</taxon>
        <taxon>Eubacteriales</taxon>
        <taxon>Oscillospiraceae</taxon>
        <taxon>Oscillospiraceae incertae sedis</taxon>
        <taxon>Candidatus Faecivivens</taxon>
    </lineage>
</organism>
<keyword evidence="3" id="KW-0378">Hydrolase</keyword>
<reference evidence="6" key="1">
    <citation type="submission" date="2020-10" db="EMBL/GenBank/DDBJ databases">
        <authorList>
            <person name="Gilroy R."/>
        </authorList>
    </citation>
    <scope>NUCLEOTIDE SEQUENCE</scope>
    <source>
        <strain evidence="6">ChiBcec7-5410</strain>
    </source>
</reference>
<reference evidence="6" key="2">
    <citation type="journal article" date="2021" name="PeerJ">
        <title>Extensive microbial diversity within the chicken gut microbiome revealed by metagenomics and culture.</title>
        <authorList>
            <person name="Gilroy R."/>
            <person name="Ravi A."/>
            <person name="Getino M."/>
            <person name="Pursley I."/>
            <person name="Horton D.L."/>
            <person name="Alikhan N.F."/>
            <person name="Baker D."/>
            <person name="Gharbi K."/>
            <person name="Hall N."/>
            <person name="Watson M."/>
            <person name="Adriaenssens E.M."/>
            <person name="Foster-Nyarko E."/>
            <person name="Jarju S."/>
            <person name="Secka A."/>
            <person name="Antonio M."/>
            <person name="Oren A."/>
            <person name="Chaudhuri R.R."/>
            <person name="La Ragione R."/>
            <person name="Hildebrand F."/>
            <person name="Pallen M.J."/>
        </authorList>
    </citation>
    <scope>NUCLEOTIDE SEQUENCE</scope>
    <source>
        <strain evidence="6">ChiBcec7-5410</strain>
    </source>
</reference>
<evidence type="ECO:0000256" key="2">
    <source>
        <dbReference type="ARBA" id="ARBA00022723"/>
    </source>
</evidence>
<comment type="caution">
    <text evidence="6">The sequence shown here is derived from an EMBL/GenBank/DDBJ whole genome shotgun (WGS) entry which is preliminary data.</text>
</comment>
<dbReference type="Proteomes" id="UP000824160">
    <property type="component" value="Unassembled WGS sequence"/>
</dbReference>
<evidence type="ECO:0000256" key="4">
    <source>
        <dbReference type="ARBA" id="ARBA00022833"/>
    </source>
</evidence>
<name>A0A9D1KRI7_9FIRM</name>
<dbReference type="Pfam" id="PF00753">
    <property type="entry name" value="Lactamase_B"/>
    <property type="match status" value="1"/>
</dbReference>
<proteinExistence type="predicted"/>
<keyword evidence="2" id="KW-0479">Metal-binding</keyword>
<dbReference type="SMART" id="SM00849">
    <property type="entry name" value="Lactamase_B"/>
    <property type="match status" value="1"/>
</dbReference>
<dbReference type="PANTHER" id="PTHR46233:SF3">
    <property type="entry name" value="HYDROXYACYLGLUTATHIONE HYDROLASE GLOC"/>
    <property type="match status" value="1"/>
</dbReference>